<keyword evidence="4 9" id="KW-0449">Lipoprotein</keyword>
<dbReference type="FunFam" id="2.40.40.10:FF:000003">
    <property type="entry name" value="Endolytic peptidoglycan transglycosylase RlpA"/>
    <property type="match status" value="1"/>
</dbReference>
<comment type="caution">
    <text evidence="9">The sequence shown here is derived from an EMBL/GenBank/DDBJ whole genome shotgun (WGS) entry which is preliminary data.</text>
</comment>
<feature type="chain" id="PRO_5036759185" description="Endolytic peptidoglycan transglycosylase RlpA" evidence="7">
    <location>
        <begin position="26"/>
        <end position="286"/>
    </location>
</feature>
<dbReference type="NCBIfam" id="TIGR00413">
    <property type="entry name" value="rlpA"/>
    <property type="match status" value="1"/>
</dbReference>
<reference evidence="9" key="1">
    <citation type="journal article" date="2014" name="Int. J. Syst. Evol. Microbiol.">
        <title>Complete genome sequence of Corynebacterium casei LMG S-19264T (=DSM 44701T), isolated from a smear-ripened cheese.</title>
        <authorList>
            <consortium name="US DOE Joint Genome Institute (JGI-PGF)"/>
            <person name="Walter F."/>
            <person name="Albersmeier A."/>
            <person name="Kalinowski J."/>
            <person name="Ruckert C."/>
        </authorList>
    </citation>
    <scope>NUCLEOTIDE SEQUENCE</scope>
    <source>
        <strain evidence="9">KCTC 32182</strain>
    </source>
</reference>
<dbReference type="EMBL" id="BMYX01000004">
    <property type="protein sequence ID" value="GGY09131.1"/>
    <property type="molecule type" value="Genomic_DNA"/>
</dbReference>
<reference evidence="9" key="2">
    <citation type="submission" date="2020-09" db="EMBL/GenBank/DDBJ databases">
        <authorList>
            <person name="Sun Q."/>
            <person name="Kim S."/>
        </authorList>
    </citation>
    <scope>NUCLEOTIDE SEQUENCE</scope>
    <source>
        <strain evidence="9">KCTC 32182</strain>
    </source>
</reference>
<dbReference type="InterPro" id="IPR036680">
    <property type="entry name" value="SPOR-like_sf"/>
</dbReference>
<evidence type="ECO:0000259" key="8">
    <source>
        <dbReference type="PROSITE" id="PS51724"/>
    </source>
</evidence>
<evidence type="ECO:0000256" key="4">
    <source>
        <dbReference type="HAMAP-Rule" id="MF_02071"/>
    </source>
</evidence>
<dbReference type="InterPro" id="IPR034718">
    <property type="entry name" value="RlpA"/>
</dbReference>
<keyword evidence="1 7" id="KW-0732">Signal</keyword>
<dbReference type="RefSeq" id="WP_189531844.1">
    <property type="nucleotide sequence ID" value="NZ_BMYX01000004.1"/>
</dbReference>
<dbReference type="GO" id="GO:0071555">
    <property type="term" value="P:cell wall organization"/>
    <property type="evidence" value="ECO:0007669"/>
    <property type="project" value="UniProtKB-KW"/>
</dbReference>
<keyword evidence="3 4" id="KW-0961">Cell wall biogenesis/degradation</keyword>
<dbReference type="InterPro" id="IPR036908">
    <property type="entry name" value="RlpA-like_sf"/>
</dbReference>
<feature type="region of interest" description="Disordered" evidence="6">
    <location>
        <begin position="27"/>
        <end position="47"/>
    </location>
</feature>
<evidence type="ECO:0000256" key="1">
    <source>
        <dbReference type="ARBA" id="ARBA00022729"/>
    </source>
</evidence>
<dbReference type="HAMAP" id="MF_02071">
    <property type="entry name" value="RlpA"/>
    <property type="match status" value="1"/>
</dbReference>
<evidence type="ECO:0000313" key="9">
    <source>
        <dbReference type="EMBL" id="GGY09131.1"/>
    </source>
</evidence>
<dbReference type="InterPro" id="IPR009009">
    <property type="entry name" value="RlpA-like_DPBB"/>
</dbReference>
<dbReference type="PANTHER" id="PTHR34183:SF1">
    <property type="entry name" value="ENDOLYTIC PEPTIDOGLYCAN TRANSGLYCOSYLASE RLPA"/>
    <property type="match status" value="1"/>
</dbReference>
<sequence length="286" mass="31321">MKPVFRWLWLLIVSLVLVACSTVKTASATSQPSAKPTKKTTARGGAYFQNDGPASHIPVNLDLVPNAVPQDEPLIRAANLPYTAMGMSFRPDTSPAPYRARGKASWYGRQFHGRRTTSGERYDMFAMTAAHPTLPIPSYARVTNLDNGKSVVVRINDRGPFHRGRLLDLSYAAAHRLSFVGQGSASVLVERVWPTEGETTLTARNDAGLRQDESPKYLQLGAFNSLANAEAMLKKLVDELDKGYDDKLGIVNQQGVYRVRLGPFSSDAAVRTAAETLNVETIVMNN</sequence>
<feature type="signal peptide" evidence="7">
    <location>
        <begin position="1"/>
        <end position="25"/>
    </location>
</feature>
<dbReference type="SUPFAM" id="SSF110997">
    <property type="entry name" value="Sporulation related repeat"/>
    <property type="match status" value="1"/>
</dbReference>
<dbReference type="PANTHER" id="PTHR34183">
    <property type="entry name" value="ENDOLYTIC PEPTIDOGLYCAN TRANSGLYCOSYLASE RLPA"/>
    <property type="match status" value="1"/>
</dbReference>
<dbReference type="SUPFAM" id="SSF50685">
    <property type="entry name" value="Barwin-like endoglucanases"/>
    <property type="match status" value="1"/>
</dbReference>
<keyword evidence="4" id="KW-0472">Membrane</keyword>
<protein>
    <recommendedName>
        <fullName evidence="4">Endolytic peptidoglycan transglycosylase RlpA</fullName>
        <ecNumber evidence="4">4.2.2.-</ecNumber>
    </recommendedName>
</protein>
<dbReference type="GO" id="GO:0000270">
    <property type="term" value="P:peptidoglycan metabolic process"/>
    <property type="evidence" value="ECO:0007669"/>
    <property type="project" value="UniProtKB-UniRule"/>
</dbReference>
<dbReference type="CDD" id="cd22268">
    <property type="entry name" value="DPBB_RlpA-like"/>
    <property type="match status" value="1"/>
</dbReference>
<proteinExistence type="inferred from homology"/>
<keyword evidence="4" id="KW-0564">Palmitate</keyword>
<evidence type="ECO:0000256" key="5">
    <source>
        <dbReference type="RuleBase" id="RU003495"/>
    </source>
</evidence>
<comment type="subcellular location">
    <subcellularLocation>
        <location evidence="4">Cell membrane</location>
        <topology evidence="4">Lipid-anchor</topology>
    </subcellularLocation>
</comment>
<evidence type="ECO:0000256" key="7">
    <source>
        <dbReference type="SAM" id="SignalP"/>
    </source>
</evidence>
<name>A0A918NZZ5_9NEIS</name>
<accession>A0A918NZZ5</accession>
<organism evidence="9 10">
    <name type="scientific">Paludibacterium paludis</name>
    <dbReference type="NCBI Taxonomy" id="1225769"/>
    <lineage>
        <taxon>Bacteria</taxon>
        <taxon>Pseudomonadati</taxon>
        <taxon>Pseudomonadota</taxon>
        <taxon>Betaproteobacteria</taxon>
        <taxon>Neisseriales</taxon>
        <taxon>Chromobacteriaceae</taxon>
        <taxon>Paludibacterium</taxon>
    </lineage>
</organism>
<evidence type="ECO:0000313" key="10">
    <source>
        <dbReference type="Proteomes" id="UP000645257"/>
    </source>
</evidence>
<dbReference type="PROSITE" id="PS51257">
    <property type="entry name" value="PROKAR_LIPOPROTEIN"/>
    <property type="match status" value="1"/>
</dbReference>
<dbReference type="AlphaFoldDB" id="A0A918NZZ5"/>
<gene>
    <name evidence="4" type="primary">rlpA</name>
    <name evidence="9" type="ORF">GCM10011289_09790</name>
</gene>
<dbReference type="Gene3D" id="3.30.70.1070">
    <property type="entry name" value="Sporulation related repeat"/>
    <property type="match status" value="1"/>
</dbReference>
<dbReference type="GO" id="GO:0005886">
    <property type="term" value="C:plasma membrane"/>
    <property type="evidence" value="ECO:0007669"/>
    <property type="project" value="UniProtKB-SubCell"/>
</dbReference>
<dbReference type="Pfam" id="PF03330">
    <property type="entry name" value="DPBB_1"/>
    <property type="match status" value="1"/>
</dbReference>
<comment type="similarity">
    <text evidence="4 5">Belongs to the RlpA family.</text>
</comment>
<dbReference type="InterPro" id="IPR012997">
    <property type="entry name" value="RplA"/>
</dbReference>
<dbReference type="PROSITE" id="PS51724">
    <property type="entry name" value="SPOR"/>
    <property type="match status" value="1"/>
</dbReference>
<dbReference type="Pfam" id="PF05036">
    <property type="entry name" value="SPOR"/>
    <property type="match status" value="1"/>
</dbReference>
<evidence type="ECO:0000256" key="6">
    <source>
        <dbReference type="SAM" id="MobiDB-lite"/>
    </source>
</evidence>
<dbReference type="InterPro" id="IPR007730">
    <property type="entry name" value="SPOR-like_dom"/>
</dbReference>
<keyword evidence="10" id="KW-1185">Reference proteome</keyword>
<evidence type="ECO:0000256" key="3">
    <source>
        <dbReference type="ARBA" id="ARBA00023316"/>
    </source>
</evidence>
<dbReference type="EC" id="4.2.2.-" evidence="4"/>
<keyword evidence="2 4" id="KW-0456">Lyase</keyword>
<dbReference type="Proteomes" id="UP000645257">
    <property type="component" value="Unassembled WGS sequence"/>
</dbReference>
<dbReference type="GO" id="GO:0042834">
    <property type="term" value="F:peptidoglycan binding"/>
    <property type="evidence" value="ECO:0007669"/>
    <property type="project" value="InterPro"/>
</dbReference>
<dbReference type="Gene3D" id="2.40.40.10">
    <property type="entry name" value="RlpA-like domain"/>
    <property type="match status" value="1"/>
</dbReference>
<dbReference type="GO" id="GO:0008932">
    <property type="term" value="F:lytic endotransglycosylase activity"/>
    <property type="evidence" value="ECO:0007669"/>
    <property type="project" value="UniProtKB-UniRule"/>
</dbReference>
<keyword evidence="4" id="KW-1003">Cell membrane</keyword>
<feature type="domain" description="SPOR" evidence="8">
    <location>
        <begin position="210"/>
        <end position="286"/>
    </location>
</feature>
<evidence type="ECO:0000256" key="2">
    <source>
        <dbReference type="ARBA" id="ARBA00023239"/>
    </source>
</evidence>
<comment type="function">
    <text evidence="4">Lytic transglycosylase with a strong preference for naked glycan strands that lack stem peptides.</text>
</comment>